<dbReference type="Gene3D" id="3.50.50.60">
    <property type="entry name" value="FAD/NAD(P)-binding domain"/>
    <property type="match status" value="1"/>
</dbReference>
<dbReference type="RefSeq" id="WP_106125337.1">
    <property type="nucleotide sequence ID" value="NZ_PVZG01000002.1"/>
</dbReference>
<comment type="caution">
    <text evidence="5">The sequence shown here is derived from an EMBL/GenBank/DDBJ whole genome shotgun (WGS) entry which is preliminary data.</text>
</comment>
<dbReference type="EMBL" id="PVZG01000002">
    <property type="protein sequence ID" value="PRY32133.1"/>
    <property type="molecule type" value="Genomic_DNA"/>
</dbReference>
<accession>A0A2T0SFK9</accession>
<proteinExistence type="predicted"/>
<dbReference type="GO" id="GO:0016709">
    <property type="term" value="F:oxidoreductase activity, acting on paired donors, with incorporation or reduction of molecular oxygen, NAD(P)H as one donor, and incorporation of one atom of oxygen"/>
    <property type="evidence" value="ECO:0007669"/>
    <property type="project" value="UniProtKB-ARBA"/>
</dbReference>
<dbReference type="InterPro" id="IPR002938">
    <property type="entry name" value="FAD-bd"/>
</dbReference>
<gene>
    <name evidence="5" type="ORF">CLV70_102344</name>
</gene>
<keyword evidence="6" id="KW-1185">Reference proteome</keyword>
<keyword evidence="2" id="KW-0285">Flavoprotein</keyword>
<dbReference type="Pfam" id="PF21274">
    <property type="entry name" value="Rng_hyd_C"/>
    <property type="match status" value="1"/>
</dbReference>
<dbReference type="InterPro" id="IPR050641">
    <property type="entry name" value="RIFMO-like"/>
</dbReference>
<dbReference type="Gene3D" id="3.40.30.120">
    <property type="match status" value="1"/>
</dbReference>
<sequence length="466" mass="49392">MDTDVLIVGAGPTGLTLAGDLARAGVPHLVLERRSAEPNTTRAFAVHARTLEQLDARGVADELVATGRQVPGIRLFGVAEVLLTGVPSRFPFVLVTPQYETERVLAGRGVEVTPGAAVASVAQDADGVTATLEDGRTLRARYLVGCDGVRSAVRGSLGLPFPGKAVLRSIMLADVRLAQEPAETLTVNSSVGAMAFIAPFGDGWYRIFSWNSNERPTSEPVEFDEVRDTVRRACGTDYGMHDPRWMSRFHSDERQAPRYRVGRVFLAGDAAHCHSPAGGQGMNTGIQDAANLGWKLASAVRGHDGLLDTYEAERHPIGKAALRASGALVRSGIARSAPQRALRMAVTRLALSVPAVRRKGALMVSGVGISYGDGADRVPDSPLPDGRRVYQALRDGRFLLLGTPHLDIGAWSERVTLTGAAPAADRITLVRPDAYTAWSGAASDTEGLRAALAHWCGGPARASSAS</sequence>
<comment type="cofactor">
    <cofactor evidence="1">
        <name>FAD</name>
        <dbReference type="ChEBI" id="CHEBI:57692"/>
    </cofactor>
</comment>
<evidence type="ECO:0000313" key="5">
    <source>
        <dbReference type="EMBL" id="PRY32133.1"/>
    </source>
</evidence>
<evidence type="ECO:0000256" key="2">
    <source>
        <dbReference type="ARBA" id="ARBA00022630"/>
    </source>
</evidence>
<evidence type="ECO:0000259" key="4">
    <source>
        <dbReference type="Pfam" id="PF01494"/>
    </source>
</evidence>
<evidence type="ECO:0000256" key="3">
    <source>
        <dbReference type="ARBA" id="ARBA00022827"/>
    </source>
</evidence>
<dbReference type="Proteomes" id="UP000239209">
    <property type="component" value="Unassembled WGS sequence"/>
</dbReference>
<keyword evidence="3" id="KW-0274">FAD</keyword>
<dbReference type="PANTHER" id="PTHR43004">
    <property type="entry name" value="TRK SYSTEM POTASSIUM UPTAKE PROTEIN"/>
    <property type="match status" value="1"/>
</dbReference>
<dbReference type="PRINTS" id="PR00420">
    <property type="entry name" value="RNGMNOXGNASE"/>
</dbReference>
<dbReference type="GO" id="GO:0071949">
    <property type="term" value="F:FAD binding"/>
    <property type="evidence" value="ECO:0007669"/>
    <property type="project" value="InterPro"/>
</dbReference>
<dbReference type="InterPro" id="IPR036188">
    <property type="entry name" value="FAD/NAD-bd_sf"/>
</dbReference>
<organism evidence="5 6">
    <name type="scientific">Pseudosporangium ferrugineum</name>
    <dbReference type="NCBI Taxonomy" id="439699"/>
    <lineage>
        <taxon>Bacteria</taxon>
        <taxon>Bacillati</taxon>
        <taxon>Actinomycetota</taxon>
        <taxon>Actinomycetes</taxon>
        <taxon>Micromonosporales</taxon>
        <taxon>Micromonosporaceae</taxon>
        <taxon>Pseudosporangium</taxon>
    </lineage>
</organism>
<reference evidence="5 6" key="1">
    <citation type="submission" date="2018-03" db="EMBL/GenBank/DDBJ databases">
        <title>Genomic Encyclopedia of Archaeal and Bacterial Type Strains, Phase II (KMG-II): from individual species to whole genera.</title>
        <authorList>
            <person name="Goeker M."/>
        </authorList>
    </citation>
    <scope>NUCLEOTIDE SEQUENCE [LARGE SCALE GENOMIC DNA]</scope>
    <source>
        <strain evidence="5 6">DSM 45348</strain>
    </source>
</reference>
<evidence type="ECO:0000313" key="6">
    <source>
        <dbReference type="Proteomes" id="UP000239209"/>
    </source>
</evidence>
<dbReference type="PANTHER" id="PTHR43004:SF19">
    <property type="entry name" value="BINDING MONOOXYGENASE, PUTATIVE (JCVI)-RELATED"/>
    <property type="match status" value="1"/>
</dbReference>
<protein>
    <submittedName>
        <fullName evidence="5">2-polyprenyl-6-methoxyphenol hydroxylase-like FAD-dependent oxidoreductase</fullName>
    </submittedName>
</protein>
<feature type="domain" description="FAD-binding" evidence="4">
    <location>
        <begin position="2"/>
        <end position="324"/>
    </location>
</feature>
<evidence type="ECO:0000256" key="1">
    <source>
        <dbReference type="ARBA" id="ARBA00001974"/>
    </source>
</evidence>
<dbReference type="SUPFAM" id="SSF51905">
    <property type="entry name" value="FAD/NAD(P)-binding domain"/>
    <property type="match status" value="1"/>
</dbReference>
<dbReference type="AlphaFoldDB" id="A0A2T0SFK9"/>
<dbReference type="Pfam" id="PF01494">
    <property type="entry name" value="FAD_binding_3"/>
    <property type="match status" value="1"/>
</dbReference>
<dbReference type="OrthoDB" id="3647401at2"/>
<dbReference type="Gene3D" id="3.30.70.2450">
    <property type="match status" value="1"/>
</dbReference>
<name>A0A2T0SFK9_9ACTN</name>